<feature type="region of interest" description="Disordered" evidence="4">
    <location>
        <begin position="604"/>
        <end position="630"/>
    </location>
</feature>
<dbReference type="InterPro" id="IPR005112">
    <property type="entry name" value="dDENN_dom"/>
</dbReference>
<feature type="region of interest" description="Disordered" evidence="4">
    <location>
        <begin position="1432"/>
        <end position="1621"/>
    </location>
</feature>
<dbReference type="InterPro" id="IPR019775">
    <property type="entry name" value="WD40_repeat_CS"/>
</dbReference>
<feature type="repeat" description="WD" evidence="3">
    <location>
        <begin position="1096"/>
        <end position="1134"/>
    </location>
</feature>
<dbReference type="PROSITE" id="PS50211">
    <property type="entry name" value="DENN"/>
    <property type="match status" value="1"/>
</dbReference>
<feature type="compositionally biased region" description="Low complexity" evidence="4">
    <location>
        <begin position="1001"/>
        <end position="1029"/>
    </location>
</feature>
<dbReference type="GO" id="GO:0031410">
    <property type="term" value="C:cytoplasmic vesicle"/>
    <property type="evidence" value="ECO:0007669"/>
    <property type="project" value="TreeGrafter"/>
</dbReference>
<dbReference type="InterPro" id="IPR001680">
    <property type="entry name" value="WD40_rpt"/>
</dbReference>
<gene>
    <name evidence="6" type="ORF">CYY_002883</name>
</gene>
<dbReference type="SUPFAM" id="SSF50993">
    <property type="entry name" value="Peptidase/esterase 'gauge' domain"/>
    <property type="match status" value="1"/>
</dbReference>
<feature type="repeat" description="WD" evidence="3">
    <location>
        <begin position="1054"/>
        <end position="1095"/>
    </location>
</feature>
<dbReference type="SMART" id="SM00799">
    <property type="entry name" value="DENN"/>
    <property type="match status" value="1"/>
</dbReference>
<dbReference type="SMART" id="SM00320">
    <property type="entry name" value="WD40"/>
    <property type="match status" value="8"/>
</dbReference>
<evidence type="ECO:0000259" key="5">
    <source>
        <dbReference type="PROSITE" id="PS50211"/>
    </source>
</evidence>
<keyword evidence="1 3" id="KW-0853">WD repeat</keyword>
<feature type="compositionally biased region" description="Low complexity" evidence="4">
    <location>
        <begin position="1558"/>
        <end position="1586"/>
    </location>
</feature>
<feature type="repeat" description="WD" evidence="3">
    <location>
        <begin position="1141"/>
        <end position="1180"/>
    </location>
</feature>
<keyword evidence="2" id="KW-0677">Repeat</keyword>
<dbReference type="InterPro" id="IPR037516">
    <property type="entry name" value="Tripartite_DENN"/>
</dbReference>
<dbReference type="PRINTS" id="PR00320">
    <property type="entry name" value="GPROTEINBRPT"/>
</dbReference>
<dbReference type="InterPro" id="IPR051696">
    <property type="entry name" value="DENN_Domain_GEFs"/>
</dbReference>
<dbReference type="Gene3D" id="2.130.10.10">
    <property type="entry name" value="YVTN repeat-like/Quinoprotein amine dehydrogenase"/>
    <property type="match status" value="2"/>
</dbReference>
<dbReference type="InterPro" id="IPR001194">
    <property type="entry name" value="cDENN_dom"/>
</dbReference>
<dbReference type="Pfam" id="PF03456">
    <property type="entry name" value="uDENN"/>
    <property type="match status" value="1"/>
</dbReference>
<dbReference type="InterPro" id="IPR020472">
    <property type="entry name" value="WD40_PAC1"/>
</dbReference>
<dbReference type="InterPro" id="IPR005113">
    <property type="entry name" value="uDENN_dom"/>
</dbReference>
<dbReference type="GO" id="GO:0032483">
    <property type="term" value="P:regulation of Rab protein signal transduction"/>
    <property type="evidence" value="ECO:0007669"/>
    <property type="project" value="TreeGrafter"/>
</dbReference>
<feature type="compositionally biased region" description="Low complexity" evidence="4">
    <location>
        <begin position="1436"/>
        <end position="1457"/>
    </location>
</feature>
<feature type="region of interest" description="Disordered" evidence="4">
    <location>
        <begin position="447"/>
        <end position="488"/>
    </location>
</feature>
<dbReference type="Proteomes" id="UP000695562">
    <property type="component" value="Unassembled WGS sequence"/>
</dbReference>
<accession>A0A8J4PYK3</accession>
<dbReference type="PANTHER" id="PTHR12296:SF21">
    <property type="entry name" value="DENN DOMAIN-CONTAINING PROTEIN 3"/>
    <property type="match status" value="1"/>
</dbReference>
<proteinExistence type="predicted"/>
<feature type="region of interest" description="Disordered" evidence="4">
    <location>
        <begin position="997"/>
        <end position="1041"/>
    </location>
</feature>
<evidence type="ECO:0000256" key="4">
    <source>
        <dbReference type="SAM" id="MobiDB-lite"/>
    </source>
</evidence>
<dbReference type="Gene3D" id="3.40.50.11500">
    <property type="match status" value="1"/>
</dbReference>
<dbReference type="PANTHER" id="PTHR12296">
    <property type="entry name" value="DENN DOMAIN-CONTAINING PROTEIN 4"/>
    <property type="match status" value="1"/>
</dbReference>
<comment type="caution">
    <text evidence="6">The sequence shown here is derived from an EMBL/GenBank/DDBJ whole genome shotgun (WGS) entry which is preliminary data.</text>
</comment>
<dbReference type="PROSITE" id="PS50082">
    <property type="entry name" value="WD_REPEATS_2"/>
    <property type="match status" value="8"/>
</dbReference>
<evidence type="ECO:0000256" key="3">
    <source>
        <dbReference type="PROSITE-ProRule" id="PRU00221"/>
    </source>
</evidence>
<dbReference type="Pfam" id="PF02141">
    <property type="entry name" value="DENN"/>
    <property type="match status" value="1"/>
</dbReference>
<feature type="compositionally biased region" description="Low complexity" evidence="4">
    <location>
        <begin position="1505"/>
        <end position="1530"/>
    </location>
</feature>
<dbReference type="SMART" id="SM00801">
    <property type="entry name" value="dDENN"/>
    <property type="match status" value="1"/>
</dbReference>
<evidence type="ECO:0000313" key="7">
    <source>
        <dbReference type="Proteomes" id="UP000695562"/>
    </source>
</evidence>
<sequence>MTTEANAVEKYNSYHRLVDYFIVCGLNKSVVVGDIDKTYQVEILDRYPQTDYDDAPFPTHIWMFCFPAGLTLKPVAPEPSISMFCLTEFDGARFYASSLVYYKEIPKSHIESDHSTLYKPISITLLSRYPFYKTLKELLCYIYTYSLKSNLCISNKSSNSHDNNSSINFLNIERIISNIVNDLPRPIEGYRMVVDLPYLSSSPHINNINYSKSIQTNNLPDLDIPFHLLFHLLGLRNAIKLFSFALHERKILFLSSNSSLLTVACETLTYLLYPFVWHHVYIPILPDLLIDFLQAPTPFIVGMIQHPSKPKIDYQDIVVVDLDNQELNCSNLISNVPECESLKLENELRRILYPDLDTLSTAFPVHRDDGFSMNQQIRSAFLAFFVSFFYDIDEYRYLLRKYPTPITTFNKSSFLMKHSDPSIVTFLSELIETSGVTSFFDNAHSNSNNNSSNNNNSNLNNSTGLSNSNNSIGSNTNNTNNNNTNNNNNSSNQFFDLICKYHNSNINRFSSTYESVRHILKKHSNSTIYKTVQIPSPDSSELNLLVTLVPQHTLSFPDLNHCYYSTRTEYSKKFINTVPNNNSHSHDKKEGIENLLPDLTLTPTSVSPSKRSSIVMSTPSTPTTTSSNPIPMSIVDETGSLLPILSEQQLQDQELLKEFIEKYIELIFSPDDEGSAAGTTGAIDTEQQVLLLDILKLKNARQYFVESLTNQCPAASQKEALPDSTPNPRSSLGNIYGKKILCLETNWKLTLLVEIMKRVFSECNHSADFKTASLILKKSQEIYFKTDSGHLEHLYILFSQFKLWKNFYFWESFFFEGLVQLRREQLPASFNNLSLDWDTMTESVQNNCIQQEEDVIFKSLSTYAHLMIRLKIPMPDALRFIGRMVIMTNLSDDQYNTLTSLVEKIYQVDSINSNTGTTSVEINENGIIVSTNTSVDDINLGSVTNGEEGVSSANRDVPRKDSVIPNAQYFSTSVKRNIEIEKNGGKQYYQKLIDIKRKKGSNSSSGSHQHQGGTMRKSSSSNTVSTEASPNSSFVFNEPEVSSEKRDGYNVTTLKGSGSALTCLGIHEKRSMIVSGTSAGHILMWNYSDGRFIQRLTNHKSTVNCLGLDQKVLDTFCSGSKDKTLRIWNYNNSEWGCYTTLQEHTGEINCLDMKRNIIVTGSQDQSMIMWDARQNRLVHKFTGHSGNIISTLILDKKDMAVTTSSDNTTRIWDLKTHKTLHVLQEHHDWVTKAIAGGKYLFTGGFDCIIKVWDIATGKSVKTLSGHAGGINCLSYDEDKNVLISGSGDGFLKAWDVSTGYSIKSFKGHKDEVLAVVYRGETMISSSQDQTIRVWDVSTGVCHKVLRGHTDWVKSLSNISSPVNKFVSASWDSTVKIWDIESTNALRESSGSVNSQLLNQSNTNLALKATSTTPNEGSFLNFKFGSKSSLNLSQHGSLKSSNDSVSLKSSTGSAGSSAEKLHSPPSPIHSSLPNTSTLFQSKSPSTSSSGDNIVFKPFSQSRKDGTSAPTSPTTSTTTIIGTKTNNNNNNSNGGGDSVESSFHSGSSIGNQSDGTPVGSSLSSSFSSSLGRSSFSSNSSFSSSSPSSWRIGSPTRNKKSSSENTSTTNTTNNNSNNSNNNNN</sequence>
<dbReference type="PROSITE" id="PS00678">
    <property type="entry name" value="WD_REPEATS_1"/>
    <property type="match status" value="4"/>
</dbReference>
<feature type="repeat" description="WD" evidence="3">
    <location>
        <begin position="1263"/>
        <end position="1304"/>
    </location>
</feature>
<reference evidence="6" key="1">
    <citation type="submission" date="2020-01" db="EMBL/GenBank/DDBJ databases">
        <title>Development of genomics and gene disruption for Polysphondylium violaceum indicates a role for the polyketide synthase stlB in stalk morphogenesis.</title>
        <authorList>
            <person name="Narita B."/>
            <person name="Kawabe Y."/>
            <person name="Kin K."/>
            <person name="Saito T."/>
            <person name="Gibbs R."/>
            <person name="Kuspa A."/>
            <person name="Muzny D."/>
            <person name="Queller D."/>
            <person name="Richards S."/>
            <person name="Strassman J."/>
            <person name="Sucgang R."/>
            <person name="Worley K."/>
            <person name="Schaap P."/>
        </authorList>
    </citation>
    <scope>NUCLEOTIDE SEQUENCE</scope>
    <source>
        <strain evidence="6">QSvi11</strain>
    </source>
</reference>
<keyword evidence="7" id="KW-1185">Reference proteome</keyword>
<feature type="compositionally biased region" description="Low complexity" evidence="4">
    <location>
        <begin position="612"/>
        <end position="630"/>
    </location>
</feature>
<dbReference type="PROSITE" id="PS50294">
    <property type="entry name" value="WD_REPEATS_REGION"/>
    <property type="match status" value="6"/>
</dbReference>
<feature type="compositionally biased region" description="Low complexity" evidence="4">
    <location>
        <begin position="1600"/>
        <end position="1621"/>
    </location>
</feature>
<feature type="repeat" description="WD" evidence="3">
    <location>
        <begin position="1345"/>
        <end position="1387"/>
    </location>
</feature>
<feature type="repeat" description="WD" evidence="3">
    <location>
        <begin position="1237"/>
        <end position="1262"/>
    </location>
</feature>
<name>A0A8J4PYK3_9MYCE</name>
<dbReference type="InterPro" id="IPR036322">
    <property type="entry name" value="WD40_repeat_dom_sf"/>
</dbReference>
<feature type="compositionally biased region" description="Polar residues" evidence="4">
    <location>
        <begin position="1473"/>
        <end position="1490"/>
    </location>
</feature>
<feature type="repeat" description="WD" evidence="3">
    <location>
        <begin position="1305"/>
        <end position="1344"/>
    </location>
</feature>
<feature type="compositionally biased region" description="Polar residues" evidence="4">
    <location>
        <begin position="1537"/>
        <end position="1557"/>
    </location>
</feature>
<feature type="domain" description="UDENN" evidence="5">
    <location>
        <begin position="19"/>
        <end position="450"/>
    </location>
</feature>
<dbReference type="InterPro" id="IPR015943">
    <property type="entry name" value="WD40/YVTN_repeat-like_dom_sf"/>
</dbReference>
<organism evidence="6 7">
    <name type="scientific">Polysphondylium violaceum</name>
    <dbReference type="NCBI Taxonomy" id="133409"/>
    <lineage>
        <taxon>Eukaryota</taxon>
        <taxon>Amoebozoa</taxon>
        <taxon>Evosea</taxon>
        <taxon>Eumycetozoa</taxon>
        <taxon>Dictyostelia</taxon>
        <taxon>Dictyosteliales</taxon>
        <taxon>Dictyosteliaceae</taxon>
        <taxon>Polysphondylium</taxon>
    </lineage>
</organism>
<dbReference type="EMBL" id="AJWJ01000085">
    <property type="protein sequence ID" value="KAF2075800.1"/>
    <property type="molecule type" value="Genomic_DNA"/>
</dbReference>
<protein>
    <recommendedName>
        <fullName evidence="5">UDENN domain-containing protein</fullName>
    </recommendedName>
</protein>
<dbReference type="SMART" id="SM00800">
    <property type="entry name" value="uDENN"/>
    <property type="match status" value="1"/>
</dbReference>
<dbReference type="OrthoDB" id="6019893at2759"/>
<evidence type="ECO:0000256" key="2">
    <source>
        <dbReference type="ARBA" id="ARBA00022737"/>
    </source>
</evidence>
<evidence type="ECO:0000313" key="6">
    <source>
        <dbReference type="EMBL" id="KAF2075800.1"/>
    </source>
</evidence>
<evidence type="ECO:0000256" key="1">
    <source>
        <dbReference type="ARBA" id="ARBA00022574"/>
    </source>
</evidence>
<dbReference type="CDD" id="cd00200">
    <property type="entry name" value="WD40"/>
    <property type="match status" value="1"/>
</dbReference>
<dbReference type="Pfam" id="PF00400">
    <property type="entry name" value="WD40"/>
    <property type="match status" value="7"/>
</dbReference>
<dbReference type="Gene3D" id="3.30.450.200">
    <property type="match status" value="1"/>
</dbReference>
<dbReference type="SUPFAM" id="SSF50978">
    <property type="entry name" value="WD40 repeat-like"/>
    <property type="match status" value="1"/>
</dbReference>
<dbReference type="InterPro" id="IPR043153">
    <property type="entry name" value="DENN_C"/>
</dbReference>
<feature type="repeat" description="WD" evidence="3">
    <location>
        <begin position="1181"/>
        <end position="1222"/>
    </location>
</feature>